<evidence type="ECO:0000313" key="1">
    <source>
        <dbReference type="EMBL" id="GEA79926.1"/>
    </source>
</evidence>
<keyword evidence="2" id="KW-1185">Reference proteome</keyword>
<evidence type="ECO:0000313" key="2">
    <source>
        <dbReference type="Proteomes" id="UP000315842"/>
    </source>
</evidence>
<dbReference type="Proteomes" id="UP000315842">
    <property type="component" value="Unassembled WGS sequence"/>
</dbReference>
<organism evidence="1 2">
    <name type="scientific">Cellulomonas uda</name>
    <dbReference type="NCBI Taxonomy" id="1714"/>
    <lineage>
        <taxon>Bacteria</taxon>
        <taxon>Bacillati</taxon>
        <taxon>Actinomycetota</taxon>
        <taxon>Actinomycetes</taxon>
        <taxon>Micrococcales</taxon>
        <taxon>Cellulomonadaceae</taxon>
        <taxon>Cellulomonas</taxon>
    </lineage>
</organism>
<reference evidence="1 2" key="1">
    <citation type="submission" date="2019-06" db="EMBL/GenBank/DDBJ databases">
        <title>Whole genome shotgun sequence of Cellulomonas uda NBRC 3747.</title>
        <authorList>
            <person name="Hosoyama A."/>
            <person name="Uohara A."/>
            <person name="Ohji S."/>
            <person name="Ichikawa N."/>
        </authorList>
    </citation>
    <scope>NUCLEOTIDE SEQUENCE [LARGE SCALE GENOMIC DNA]</scope>
    <source>
        <strain evidence="1 2">NBRC 3747</strain>
    </source>
</reference>
<name>A0A4Y3K885_CELUD</name>
<gene>
    <name evidence="1" type="ORF">CUD01_03700</name>
</gene>
<proteinExistence type="predicted"/>
<accession>A0A4Y3K885</accession>
<comment type="caution">
    <text evidence="1">The sequence shown here is derived from an EMBL/GenBank/DDBJ whole genome shotgun (WGS) entry which is preliminary data.</text>
</comment>
<dbReference type="RefSeq" id="WP_141318236.1">
    <property type="nucleotide sequence ID" value="NZ_BJLP01000004.1"/>
</dbReference>
<dbReference type="EMBL" id="BJLP01000004">
    <property type="protein sequence ID" value="GEA79926.1"/>
    <property type="molecule type" value="Genomic_DNA"/>
</dbReference>
<protein>
    <submittedName>
        <fullName evidence="1">Uncharacterized protein</fullName>
    </submittedName>
</protein>
<dbReference type="AlphaFoldDB" id="A0A4Y3K885"/>
<sequence length="97" mass="10535">MSEQYRTKPAAVEAMRLDLDNGITVATWCGGQYHVLTDAAASPPDVRAWVEIQTIDGPLVADVGDYVVKGVQGDFYPRKAAAFDATYEPITESEDTP</sequence>